<dbReference type="Pfam" id="PF02518">
    <property type="entry name" value="HATPase_c"/>
    <property type="match status" value="1"/>
</dbReference>
<sequence>MNRFFYRSSLKRRIWITCIFLTVLCIAATGIMSYYIASKVTENNAFQLSQNTLNKSAQVLDERLRHIVVSSSTIMISEPFKRMMEDSAMRNVDSYYQHLSALQSPFTQIKLNESSIESVLISTPIGDFYPTNAVRNTQIPFKSTSMYNLLEERSSPAVWMEGHEDTLFTGRSRVISLLLKPFTEGSGSDVYIVINVKEEDIKQDIYQNFNSKGAEFLLLGSEGREAVPMTAASSSLRNDPGFLKLLADQKVGHFEYTMGQPHNKLLVNYSRLRLVEDWTLISLQSKSELLSQITLIKWWIVLIMGVCVVIAFVFSNVLSERLLRPLYKLQGLMHKVERDNTLDVRFESQFNDEVTKVGHSFNRMLTQLAALIEEVKLSEQEKRKSEVKALQAQIDPHFLYNTLNTILWKSETAEQQDVREMIISLSKLFQLGLNNGNEMTTLEKELEHVRQYLDIQQKCYEGLFTYIIELKNPELARLPMIKILLQPLVENSILHGFQQMEQGGFIYICIEQEGDYLKLSVEDNGCGMDAEEVYSQLTSPGMARSSYALSNVYSRLQLYYGSEARLKLASEPMERTVVTIWLPLDGKKAISSSMDS</sequence>
<dbReference type="SUPFAM" id="SSF158472">
    <property type="entry name" value="HAMP domain-like"/>
    <property type="match status" value="1"/>
</dbReference>
<dbReference type="RefSeq" id="WP_345585491.1">
    <property type="nucleotide sequence ID" value="NZ_BAABJG010000003.1"/>
</dbReference>
<evidence type="ECO:0000256" key="6">
    <source>
        <dbReference type="ARBA" id="ARBA00022741"/>
    </source>
</evidence>
<keyword evidence="10" id="KW-0902">Two-component regulatory system</keyword>
<evidence type="ECO:0000256" key="12">
    <source>
        <dbReference type="SAM" id="Phobius"/>
    </source>
</evidence>
<evidence type="ECO:0000256" key="4">
    <source>
        <dbReference type="ARBA" id="ARBA00022679"/>
    </source>
</evidence>
<comment type="subcellular location">
    <subcellularLocation>
        <location evidence="1">Cell membrane</location>
        <topology evidence="1">Multi-pass membrane protein</topology>
    </subcellularLocation>
</comment>
<dbReference type="PANTHER" id="PTHR34220">
    <property type="entry name" value="SENSOR HISTIDINE KINASE YPDA"/>
    <property type="match status" value="1"/>
</dbReference>
<keyword evidence="15" id="KW-1185">Reference proteome</keyword>
<keyword evidence="3" id="KW-0597">Phosphoprotein</keyword>
<keyword evidence="5 12" id="KW-0812">Transmembrane</keyword>
<dbReference type="InterPro" id="IPR050640">
    <property type="entry name" value="Bact_2-comp_sensor_kinase"/>
</dbReference>
<evidence type="ECO:0000256" key="1">
    <source>
        <dbReference type="ARBA" id="ARBA00004651"/>
    </source>
</evidence>
<dbReference type="InterPro" id="IPR036890">
    <property type="entry name" value="HATPase_C_sf"/>
</dbReference>
<keyword evidence="9 12" id="KW-1133">Transmembrane helix</keyword>
<dbReference type="EC" id="2.7.13.3" evidence="14"/>
<name>A0ABW3UKX8_9BACL</name>
<dbReference type="Gene3D" id="6.10.340.10">
    <property type="match status" value="1"/>
</dbReference>
<keyword evidence="8" id="KW-0067">ATP-binding</keyword>
<evidence type="ECO:0000256" key="7">
    <source>
        <dbReference type="ARBA" id="ARBA00022777"/>
    </source>
</evidence>
<protein>
    <submittedName>
        <fullName evidence="14">Sensor histidine kinase</fullName>
        <ecNumber evidence="14">2.7.13.3</ecNumber>
    </submittedName>
</protein>
<dbReference type="EMBL" id="JBHTLU010000019">
    <property type="protein sequence ID" value="MFD1221498.1"/>
    <property type="molecule type" value="Genomic_DNA"/>
</dbReference>
<dbReference type="InterPro" id="IPR003660">
    <property type="entry name" value="HAMP_dom"/>
</dbReference>
<dbReference type="InterPro" id="IPR010559">
    <property type="entry name" value="Sig_transdc_His_kin_internal"/>
</dbReference>
<dbReference type="SMART" id="SM00387">
    <property type="entry name" value="HATPase_c"/>
    <property type="match status" value="1"/>
</dbReference>
<feature type="transmembrane region" description="Helical" evidence="12">
    <location>
        <begin position="14"/>
        <end position="37"/>
    </location>
</feature>
<accession>A0ABW3UKX8</accession>
<dbReference type="PANTHER" id="PTHR34220:SF11">
    <property type="entry name" value="SENSOR PROTEIN KINASE HPTS"/>
    <property type="match status" value="1"/>
</dbReference>
<feature type="transmembrane region" description="Helical" evidence="12">
    <location>
        <begin position="298"/>
        <end position="318"/>
    </location>
</feature>
<dbReference type="InterPro" id="IPR003594">
    <property type="entry name" value="HATPase_dom"/>
</dbReference>
<reference evidence="15" key="1">
    <citation type="journal article" date="2019" name="Int. J. Syst. Evol. Microbiol.">
        <title>The Global Catalogue of Microorganisms (GCM) 10K type strain sequencing project: providing services to taxonomists for standard genome sequencing and annotation.</title>
        <authorList>
            <consortium name="The Broad Institute Genomics Platform"/>
            <consortium name="The Broad Institute Genome Sequencing Center for Infectious Disease"/>
            <person name="Wu L."/>
            <person name="Ma J."/>
        </authorList>
    </citation>
    <scope>NUCLEOTIDE SEQUENCE [LARGE SCALE GENOMIC DNA]</scope>
    <source>
        <strain evidence="15">CCUG 53270</strain>
    </source>
</reference>
<evidence type="ECO:0000256" key="3">
    <source>
        <dbReference type="ARBA" id="ARBA00022553"/>
    </source>
</evidence>
<keyword evidence="7 14" id="KW-0418">Kinase</keyword>
<dbReference type="SMART" id="SM00304">
    <property type="entry name" value="HAMP"/>
    <property type="match status" value="1"/>
</dbReference>
<evidence type="ECO:0000256" key="11">
    <source>
        <dbReference type="ARBA" id="ARBA00023136"/>
    </source>
</evidence>
<dbReference type="PROSITE" id="PS50885">
    <property type="entry name" value="HAMP"/>
    <property type="match status" value="1"/>
</dbReference>
<keyword evidence="11 12" id="KW-0472">Membrane</keyword>
<keyword evidence="6" id="KW-0547">Nucleotide-binding</keyword>
<evidence type="ECO:0000256" key="5">
    <source>
        <dbReference type="ARBA" id="ARBA00022692"/>
    </source>
</evidence>
<keyword evidence="2" id="KW-1003">Cell membrane</keyword>
<evidence type="ECO:0000256" key="10">
    <source>
        <dbReference type="ARBA" id="ARBA00023012"/>
    </source>
</evidence>
<keyword evidence="4 14" id="KW-0808">Transferase</keyword>
<evidence type="ECO:0000313" key="15">
    <source>
        <dbReference type="Proteomes" id="UP001597180"/>
    </source>
</evidence>
<evidence type="ECO:0000256" key="9">
    <source>
        <dbReference type="ARBA" id="ARBA00022989"/>
    </source>
</evidence>
<proteinExistence type="predicted"/>
<dbReference type="Pfam" id="PF06580">
    <property type="entry name" value="His_kinase"/>
    <property type="match status" value="1"/>
</dbReference>
<dbReference type="Proteomes" id="UP001597180">
    <property type="component" value="Unassembled WGS sequence"/>
</dbReference>
<dbReference type="Gene3D" id="3.30.565.10">
    <property type="entry name" value="Histidine kinase-like ATPase, C-terminal domain"/>
    <property type="match status" value="1"/>
</dbReference>
<evidence type="ECO:0000259" key="13">
    <source>
        <dbReference type="PROSITE" id="PS50885"/>
    </source>
</evidence>
<dbReference type="SUPFAM" id="SSF55874">
    <property type="entry name" value="ATPase domain of HSP90 chaperone/DNA topoisomerase II/histidine kinase"/>
    <property type="match status" value="1"/>
</dbReference>
<dbReference type="GO" id="GO:0004673">
    <property type="term" value="F:protein histidine kinase activity"/>
    <property type="evidence" value="ECO:0007669"/>
    <property type="project" value="UniProtKB-EC"/>
</dbReference>
<feature type="domain" description="HAMP" evidence="13">
    <location>
        <begin position="320"/>
        <end position="373"/>
    </location>
</feature>
<dbReference type="Pfam" id="PF00672">
    <property type="entry name" value="HAMP"/>
    <property type="match status" value="1"/>
</dbReference>
<evidence type="ECO:0000313" key="14">
    <source>
        <dbReference type="EMBL" id="MFD1221498.1"/>
    </source>
</evidence>
<evidence type="ECO:0000256" key="2">
    <source>
        <dbReference type="ARBA" id="ARBA00022475"/>
    </source>
</evidence>
<gene>
    <name evidence="14" type="ORF">ACFQ4B_15375</name>
</gene>
<comment type="caution">
    <text evidence="14">The sequence shown here is derived from an EMBL/GenBank/DDBJ whole genome shotgun (WGS) entry which is preliminary data.</text>
</comment>
<evidence type="ECO:0000256" key="8">
    <source>
        <dbReference type="ARBA" id="ARBA00022840"/>
    </source>
</evidence>
<organism evidence="14 15">
    <name type="scientific">Paenibacillus vulneris</name>
    <dbReference type="NCBI Taxonomy" id="1133364"/>
    <lineage>
        <taxon>Bacteria</taxon>
        <taxon>Bacillati</taxon>
        <taxon>Bacillota</taxon>
        <taxon>Bacilli</taxon>
        <taxon>Bacillales</taxon>
        <taxon>Paenibacillaceae</taxon>
        <taxon>Paenibacillus</taxon>
    </lineage>
</organism>
<dbReference type="CDD" id="cd06225">
    <property type="entry name" value="HAMP"/>
    <property type="match status" value="1"/>
</dbReference>